<accession>A0A0U4WF09</accession>
<dbReference type="EMBL" id="AP017312">
    <property type="protein sequence ID" value="BAU27323.1"/>
    <property type="molecule type" value="Genomic_DNA"/>
</dbReference>
<evidence type="ECO:0000313" key="2">
    <source>
        <dbReference type="Proteomes" id="UP000217696"/>
    </source>
</evidence>
<proteinExistence type="predicted"/>
<gene>
    <name evidence="1" type="ORF">CB4_01497</name>
</gene>
<organism evidence="1 2">
    <name type="scientific">Aneurinibacillus soli</name>
    <dbReference type="NCBI Taxonomy" id="1500254"/>
    <lineage>
        <taxon>Bacteria</taxon>
        <taxon>Bacillati</taxon>
        <taxon>Bacillota</taxon>
        <taxon>Bacilli</taxon>
        <taxon>Bacillales</taxon>
        <taxon>Paenibacillaceae</taxon>
        <taxon>Aneurinibacillus group</taxon>
        <taxon>Aneurinibacillus</taxon>
    </lineage>
</organism>
<dbReference type="KEGG" id="asoc:CB4_01497"/>
<dbReference type="Proteomes" id="UP000217696">
    <property type="component" value="Chromosome"/>
</dbReference>
<reference evidence="1 2" key="1">
    <citation type="submission" date="2015-12" db="EMBL/GenBank/DDBJ databases">
        <title>Genome sequence of Aneurinibacillus soli.</title>
        <authorList>
            <person name="Lee J.S."/>
            <person name="Lee K.C."/>
            <person name="Kim K.K."/>
            <person name="Lee B.W."/>
        </authorList>
    </citation>
    <scope>NUCLEOTIDE SEQUENCE [LARGE SCALE GENOMIC DNA]</scope>
    <source>
        <strain evidence="1 2">CB4</strain>
    </source>
</reference>
<dbReference type="RefSeq" id="WP_096464562.1">
    <property type="nucleotide sequence ID" value="NZ_QJSZ01000002.1"/>
</dbReference>
<protein>
    <submittedName>
        <fullName evidence="1">Uncharacterized protein</fullName>
    </submittedName>
</protein>
<keyword evidence="2" id="KW-1185">Reference proteome</keyword>
<evidence type="ECO:0000313" key="1">
    <source>
        <dbReference type="EMBL" id="BAU27323.1"/>
    </source>
</evidence>
<name>A0A0U4WF09_9BACL</name>
<sequence>MLPIRSVNVTHDVMEILHVAQILEEKNRPCTLYLSIVPLAVYRQHTEQTALGFFQWPLIHQGRCIRLRSAAICHFTHSISFFDEEENIFYHIKNGEPFLIRKNTFLLDNEEKIGFLEIITRKERGFLSFSLSRWPLRFT</sequence>
<dbReference type="OrthoDB" id="2679547at2"/>
<dbReference type="AlphaFoldDB" id="A0A0U4WF09"/>